<evidence type="ECO:0000313" key="2">
    <source>
        <dbReference type="EMBL" id="SVB99878.1"/>
    </source>
</evidence>
<dbReference type="InterPro" id="IPR036944">
    <property type="entry name" value="PPIase_FKBP_N_sf"/>
</dbReference>
<reference evidence="2" key="1">
    <citation type="submission" date="2018-05" db="EMBL/GenBank/DDBJ databases">
        <authorList>
            <person name="Lanie J.A."/>
            <person name="Ng W.-L."/>
            <person name="Kazmierczak K.M."/>
            <person name="Andrzejewski T.M."/>
            <person name="Davidsen T.M."/>
            <person name="Wayne K.J."/>
            <person name="Tettelin H."/>
            <person name="Glass J.I."/>
            <person name="Rusch D."/>
            <person name="Podicherti R."/>
            <person name="Tsui H.-C.T."/>
            <person name="Winkler M.E."/>
        </authorList>
    </citation>
    <scope>NUCLEOTIDE SEQUENCE</scope>
</reference>
<proteinExistence type="predicted"/>
<dbReference type="InterPro" id="IPR000774">
    <property type="entry name" value="PPIase_FKBP_N"/>
</dbReference>
<dbReference type="SUPFAM" id="SSF54534">
    <property type="entry name" value="FKBP-like"/>
    <property type="match status" value="1"/>
</dbReference>
<dbReference type="GO" id="GO:0006457">
    <property type="term" value="P:protein folding"/>
    <property type="evidence" value="ECO:0007669"/>
    <property type="project" value="InterPro"/>
</dbReference>
<dbReference type="Pfam" id="PF01346">
    <property type="entry name" value="FKBP_N"/>
    <property type="match status" value="1"/>
</dbReference>
<evidence type="ECO:0000259" key="1">
    <source>
        <dbReference type="Pfam" id="PF01346"/>
    </source>
</evidence>
<feature type="domain" description="Peptidyl-prolyl cis-trans isomerase FKBP-type N-terminal" evidence="1">
    <location>
        <begin position="31"/>
        <end position="132"/>
    </location>
</feature>
<feature type="non-terminal residue" evidence="2">
    <location>
        <position position="136"/>
    </location>
</feature>
<name>A0A382IJX8_9ZZZZ</name>
<protein>
    <recommendedName>
        <fullName evidence="1">Peptidyl-prolyl cis-trans isomerase FKBP-type N-terminal domain-containing protein</fullName>
    </recommendedName>
</protein>
<dbReference type="Gene3D" id="1.10.287.460">
    <property type="entry name" value="Peptidyl-prolyl cis-trans isomerase, FKBP-type, N-terminal domain"/>
    <property type="match status" value="1"/>
</dbReference>
<gene>
    <name evidence="2" type="ORF">METZ01_LOCUS252732</name>
</gene>
<dbReference type="AlphaFoldDB" id="A0A382IJX8"/>
<organism evidence="2">
    <name type="scientific">marine metagenome</name>
    <dbReference type="NCBI Taxonomy" id="408172"/>
    <lineage>
        <taxon>unclassified sequences</taxon>
        <taxon>metagenomes</taxon>
        <taxon>ecological metagenomes</taxon>
    </lineage>
</organism>
<accession>A0A382IJX8</accession>
<sequence length="136" mass="14570">MKTMSIVFAVLAGLIVMAPLVADESPLETDQQKYSYALGHQIGRQIAQQINAEGVVLDADAFSRGIADVLAGRGLALSEEEMMAAISAKEQQELQRMSEAAGSNTEAGDRFRAEYSARAGVSQTQSGMLYRIITEG</sequence>
<dbReference type="EMBL" id="UINC01067830">
    <property type="protein sequence ID" value="SVB99878.1"/>
    <property type="molecule type" value="Genomic_DNA"/>
</dbReference>